<keyword evidence="2" id="KW-1185">Reference proteome</keyword>
<proteinExistence type="predicted"/>
<reference evidence="1 2" key="1">
    <citation type="submission" date="2019-03" db="EMBL/GenBank/DDBJ databases">
        <authorList>
            <person name="Kim M.K.M."/>
        </authorList>
    </citation>
    <scope>NUCLEOTIDE SEQUENCE [LARGE SCALE GENOMIC DNA]</scope>
    <source>
        <strain evidence="1 2">18JY21-1</strain>
    </source>
</reference>
<evidence type="ECO:0000313" key="1">
    <source>
        <dbReference type="EMBL" id="TCZ77260.1"/>
    </source>
</evidence>
<dbReference type="EMBL" id="SKFG01000010">
    <property type="protein sequence ID" value="TCZ77260.1"/>
    <property type="molecule type" value="Genomic_DNA"/>
</dbReference>
<organism evidence="1 2">
    <name type="scientific">Paenibacillus albiflavus</name>
    <dbReference type="NCBI Taxonomy" id="2545760"/>
    <lineage>
        <taxon>Bacteria</taxon>
        <taxon>Bacillati</taxon>
        <taxon>Bacillota</taxon>
        <taxon>Bacilli</taxon>
        <taxon>Bacillales</taxon>
        <taxon>Paenibacillaceae</taxon>
        <taxon>Paenibacillus</taxon>
    </lineage>
</organism>
<dbReference type="Gene3D" id="3.30.1330.40">
    <property type="entry name" value="RutC-like"/>
    <property type="match status" value="1"/>
</dbReference>
<dbReference type="SUPFAM" id="SSF55298">
    <property type="entry name" value="YjgF-like"/>
    <property type="match status" value="1"/>
</dbReference>
<accession>A0A4R4EDX6</accession>
<protein>
    <submittedName>
        <fullName evidence="1">RidA family protein</fullName>
    </submittedName>
</protein>
<dbReference type="PANTHER" id="PTHR43857:SF1">
    <property type="entry name" value="YJGH FAMILY PROTEIN"/>
    <property type="match status" value="1"/>
</dbReference>
<dbReference type="AlphaFoldDB" id="A0A4R4EDX6"/>
<comment type="caution">
    <text evidence="1">The sequence shown here is derived from an EMBL/GenBank/DDBJ whole genome shotgun (WGS) entry which is preliminary data.</text>
</comment>
<dbReference type="InterPro" id="IPR006175">
    <property type="entry name" value="YjgF/YER057c/UK114"/>
</dbReference>
<sequence length="133" mass="15154">MISNNNVVQRYNPEQIAKPVGNYSHVTKINRNAEWYVFSGQIGIDQSNQIPTDFNEQVTNTMSNIVKILASQNLTPDQVVKINIWATETIDWNHFYEIWERIFGTTPPSMTIAYVKGLGLPELKIELDVWAAG</sequence>
<name>A0A4R4EDX6_9BACL</name>
<evidence type="ECO:0000313" key="2">
    <source>
        <dbReference type="Proteomes" id="UP000295418"/>
    </source>
</evidence>
<dbReference type="OrthoDB" id="9795206at2"/>
<dbReference type="Proteomes" id="UP000295418">
    <property type="component" value="Unassembled WGS sequence"/>
</dbReference>
<dbReference type="InterPro" id="IPR035959">
    <property type="entry name" value="RutC-like_sf"/>
</dbReference>
<gene>
    <name evidence="1" type="ORF">E0485_11395</name>
</gene>
<dbReference type="Pfam" id="PF01042">
    <property type="entry name" value="Ribonuc_L-PSP"/>
    <property type="match status" value="1"/>
</dbReference>
<dbReference type="PANTHER" id="PTHR43857">
    <property type="entry name" value="BLR7761 PROTEIN"/>
    <property type="match status" value="1"/>
</dbReference>